<feature type="region of interest" description="Disordered" evidence="5">
    <location>
        <begin position="1"/>
        <end position="31"/>
    </location>
</feature>
<dbReference type="EMBL" id="CH954180">
    <property type="protein sequence ID" value="EDV46049.2"/>
    <property type="molecule type" value="Genomic_DNA"/>
</dbReference>
<dbReference type="AlphaFoldDB" id="B3NUD4"/>
<dbReference type="GO" id="GO:0031267">
    <property type="term" value="F:small GTPase binding"/>
    <property type="evidence" value="ECO:0007669"/>
    <property type="project" value="EnsemblMetazoa"/>
</dbReference>
<dbReference type="Proteomes" id="UP000008711">
    <property type="component" value="Unassembled WGS sequence"/>
</dbReference>
<sequence>MTLTTTTTASSAESQAKMDVKGGALPGEENLPTSEMDLLAKLEAANKLIESDAKSLNSLHSTHSRKNSDTSQISLTSSGNSVAEEDIWTTWATILNDWEGSLKRKNPCVSELVRRGIPHHFRAIVWQQLSGASEGDKKQYAEYIKATSACEKVIRRDIARTYPEVEFFKEKDGPGQEALFNVIKAYSLHDREVGYCQGSGFIVGLLLMQMPEEEAFAVLVQIMQQHRMRHMFKPSMSELGLCMYQLENLVQEQIPDMHIHFQQQGFQTTMYASSWFLTLYTTTLNVNLSCRIMDVFLSEGMEFIFKVALALLLTGKETLLCLDMEAMLKFFQKELPGRVEADVEGFFNLAYSIKLNTKRMKKMEKEYQDLKKKEQEEMAELRRLRRENCLLKQRNELLEAESAELADRLVRGQVSRAEEEETSYAIQTELMQLRRSYLEVSHQLENANEEVRGLSLRLQENNVSIDSNNSRQSSIDELCMKEEALKQRDEMVSCLLEELVKVRQGLAESEDQIRNLKAKVEELEEDKKTLRETTPDNSVAHLQDELIASKLREAEASLSLKDLKQRVQELSSQWQRQLAENQRSESERTTNAVDSTPKKLLTNFFDSSKSSEHTQKLEEELMTTRIREMETLTELKELRLKVMELETQVQVSTNQLRRQDEEHKKLKEELEMAVTREKDMSNKAREQQHRYSDLESRMKDELMNVKIKFTEQSQTVAELKQEISRLETKNSEMLAEGELRANLDDSDKVRDLQDRLADMKAELTALKSRGKFPGTKLRSSSIQSIESTEIDFNDLNMVRRGSTELST</sequence>
<dbReference type="PROSITE" id="PS50086">
    <property type="entry name" value="TBC_RABGAP"/>
    <property type="match status" value="1"/>
</dbReference>
<dbReference type="Gene3D" id="1.10.472.80">
    <property type="entry name" value="Ypt/Rab-GAP domain of gyp1p, domain 3"/>
    <property type="match status" value="1"/>
</dbReference>
<dbReference type="SMART" id="SM00164">
    <property type="entry name" value="TBC"/>
    <property type="match status" value="1"/>
</dbReference>
<dbReference type="HOGENOM" id="CLU_005350_6_0_1"/>
<dbReference type="Pfam" id="PF00566">
    <property type="entry name" value="RabGAP-TBC"/>
    <property type="match status" value="1"/>
</dbReference>
<dbReference type="InterPro" id="IPR050302">
    <property type="entry name" value="Rab_GAP_TBC_domain"/>
</dbReference>
<dbReference type="eggNOG" id="KOG4436">
    <property type="taxonomic scope" value="Eukaryota"/>
</dbReference>
<evidence type="ECO:0000256" key="5">
    <source>
        <dbReference type="SAM" id="MobiDB-lite"/>
    </source>
</evidence>
<feature type="domain" description="Rab-GAP TBC" evidence="6">
    <location>
        <begin position="116"/>
        <end position="300"/>
    </location>
</feature>
<dbReference type="PANTHER" id="PTHR47219">
    <property type="entry name" value="RAB GTPASE-ACTIVATING PROTEIN 1-LIKE"/>
    <property type="match status" value="1"/>
</dbReference>
<dbReference type="GO" id="GO:0055037">
    <property type="term" value="C:recycling endosome"/>
    <property type="evidence" value="ECO:0007669"/>
    <property type="project" value="EnsemblMetazoa"/>
</dbReference>
<dbReference type="SUPFAM" id="SSF47923">
    <property type="entry name" value="Ypt/Rab-GAP domain of gyp1p"/>
    <property type="match status" value="2"/>
</dbReference>
<evidence type="ECO:0000256" key="2">
    <source>
        <dbReference type="ARBA" id="ARBA00022553"/>
    </source>
</evidence>
<dbReference type="GO" id="GO:0005794">
    <property type="term" value="C:Golgi apparatus"/>
    <property type="evidence" value="ECO:0007669"/>
    <property type="project" value="EnsemblMetazoa"/>
</dbReference>
<dbReference type="OrthoDB" id="295078at2759"/>
<evidence type="ECO:0000259" key="6">
    <source>
        <dbReference type="PROSITE" id="PS50086"/>
    </source>
</evidence>
<dbReference type="GO" id="GO:0005096">
    <property type="term" value="F:GTPase activator activity"/>
    <property type="evidence" value="ECO:0007669"/>
    <property type="project" value="UniProtKB-KW"/>
</dbReference>
<reference evidence="7 8" key="2">
    <citation type="journal article" date="2008" name="Bioinformatics">
        <title>Assembly reconciliation.</title>
        <authorList>
            <person name="Zimin A.V."/>
            <person name="Smith D.R."/>
            <person name="Sutton G."/>
            <person name="Yorke J.A."/>
        </authorList>
    </citation>
    <scope>NUCLEOTIDE SEQUENCE [LARGE SCALE GENOMIC DNA]</scope>
    <source>
        <strain evidence="7 8">TSC#14021-0224.01</strain>
    </source>
</reference>
<dbReference type="FunFam" id="1.10.10.750:FF:000003">
    <property type="entry name" value="GTPase activating protein (Evi5)"/>
    <property type="match status" value="1"/>
</dbReference>
<evidence type="ECO:0000313" key="8">
    <source>
        <dbReference type="Proteomes" id="UP000008711"/>
    </source>
</evidence>
<keyword evidence="3 4" id="KW-0175">Coiled coil</keyword>
<dbReference type="InterPro" id="IPR035969">
    <property type="entry name" value="Rab-GAP_TBC_sf"/>
</dbReference>
<dbReference type="GO" id="GO:0030334">
    <property type="term" value="P:regulation of cell migration"/>
    <property type="evidence" value="ECO:0007669"/>
    <property type="project" value="EnsemblMetazoa"/>
</dbReference>
<dbReference type="FunFam" id="1.10.8.270:FF:000003">
    <property type="entry name" value="Ecotropic viral integration site 5"/>
    <property type="match status" value="1"/>
</dbReference>
<dbReference type="Gene3D" id="1.10.10.750">
    <property type="entry name" value="Ypt/Rab-GAP domain of gyp1p, domain 1"/>
    <property type="match status" value="1"/>
</dbReference>
<feature type="coiled-coil region" evidence="4">
    <location>
        <begin position="628"/>
        <end position="769"/>
    </location>
</feature>
<accession>B3NUD4</accession>
<feature type="coiled-coil region" evidence="4">
    <location>
        <begin position="499"/>
        <end position="580"/>
    </location>
</feature>
<dbReference type="InterPro" id="IPR000195">
    <property type="entry name" value="Rab-GAP-TBC_dom"/>
</dbReference>
<name>B3NUD4_DROER</name>
<evidence type="ECO:0000256" key="1">
    <source>
        <dbReference type="ARBA" id="ARBA00022468"/>
    </source>
</evidence>
<dbReference type="GO" id="GO:0032880">
    <property type="term" value="P:regulation of protein localization"/>
    <property type="evidence" value="ECO:0007669"/>
    <property type="project" value="EnsemblMetazoa"/>
</dbReference>
<keyword evidence="8" id="KW-1185">Reference proteome</keyword>
<feature type="coiled-coil region" evidence="4">
    <location>
        <begin position="353"/>
        <end position="387"/>
    </location>
</feature>
<evidence type="ECO:0000313" key="7">
    <source>
        <dbReference type="EMBL" id="EDV46049.2"/>
    </source>
</evidence>
<dbReference type="FunFam" id="1.10.472.80:FF:000002">
    <property type="entry name" value="Ecotropic viral integration site 5"/>
    <property type="match status" value="1"/>
</dbReference>
<gene>
    <name evidence="7" type="primary">Dere\GG18855</name>
    <name evidence="7" type="synonym">dere_GLEANR_3654</name>
    <name evidence="7" type="synonym">GG18855</name>
    <name evidence="7" type="ORF">Dere_GG18855</name>
</gene>
<keyword evidence="2" id="KW-0597">Phosphoprotein</keyword>
<proteinExistence type="predicted"/>
<dbReference type="PANTHER" id="PTHR47219:SF22">
    <property type="entry name" value="RAB-GAP TBC DOMAIN-CONTAINING PROTEIN"/>
    <property type="match status" value="1"/>
</dbReference>
<reference evidence="7 8" key="1">
    <citation type="journal article" date="2007" name="Nature">
        <title>Evolution of genes and genomes on the Drosophila phylogeny.</title>
        <authorList>
            <consortium name="Drosophila 12 Genomes Consortium"/>
            <person name="Clark A.G."/>
            <person name="Eisen M.B."/>
            <person name="Smith D.R."/>
            <person name="Bergman C.M."/>
            <person name="Oliver B."/>
            <person name="Markow T.A."/>
            <person name="Kaufman T.C."/>
            <person name="Kellis M."/>
            <person name="Gelbart W."/>
            <person name="Iyer V.N."/>
            <person name="Pollard D.A."/>
            <person name="Sackton T.B."/>
            <person name="Larracuente A.M."/>
            <person name="Singh N.D."/>
            <person name="Abad J.P."/>
            <person name="Abt D.N."/>
            <person name="Adryan B."/>
            <person name="Aguade M."/>
            <person name="Akashi H."/>
            <person name="Anderson W.W."/>
            <person name="Aquadro C.F."/>
            <person name="Ardell D.H."/>
            <person name="Arguello R."/>
            <person name="Artieri C.G."/>
            <person name="Barbash D.A."/>
            <person name="Barker D."/>
            <person name="Barsanti P."/>
            <person name="Batterham P."/>
            <person name="Batzoglou S."/>
            <person name="Begun D."/>
            <person name="Bhutkar A."/>
            <person name="Blanco E."/>
            <person name="Bosak S.A."/>
            <person name="Bradley R.K."/>
            <person name="Brand A.D."/>
            <person name="Brent M.R."/>
            <person name="Brooks A.N."/>
            <person name="Brown R.H."/>
            <person name="Butlin R.K."/>
            <person name="Caggese C."/>
            <person name="Calvi B.R."/>
            <person name="Bernardo de Carvalho A."/>
            <person name="Caspi A."/>
            <person name="Castrezana S."/>
            <person name="Celniker S.E."/>
            <person name="Chang J.L."/>
            <person name="Chapple C."/>
            <person name="Chatterji S."/>
            <person name="Chinwalla A."/>
            <person name="Civetta A."/>
            <person name="Clifton S.W."/>
            <person name="Comeron J.M."/>
            <person name="Costello J.C."/>
            <person name="Coyne J.A."/>
            <person name="Daub J."/>
            <person name="David R.G."/>
            <person name="Delcher A.L."/>
            <person name="Delehaunty K."/>
            <person name="Do C.B."/>
            <person name="Ebling H."/>
            <person name="Edwards K."/>
            <person name="Eickbush T."/>
            <person name="Evans J.D."/>
            <person name="Filipski A."/>
            <person name="Findeiss S."/>
            <person name="Freyhult E."/>
            <person name="Fulton L."/>
            <person name="Fulton R."/>
            <person name="Garcia A.C."/>
            <person name="Gardiner A."/>
            <person name="Garfield D.A."/>
            <person name="Garvin B.E."/>
            <person name="Gibson G."/>
            <person name="Gilbert D."/>
            <person name="Gnerre S."/>
            <person name="Godfrey J."/>
            <person name="Good R."/>
            <person name="Gotea V."/>
            <person name="Gravely B."/>
            <person name="Greenberg A.J."/>
            <person name="Griffiths-Jones S."/>
            <person name="Gross S."/>
            <person name="Guigo R."/>
            <person name="Gustafson E.A."/>
            <person name="Haerty W."/>
            <person name="Hahn M.W."/>
            <person name="Halligan D.L."/>
            <person name="Halpern A.L."/>
            <person name="Halter G.M."/>
            <person name="Han M.V."/>
            <person name="Heger A."/>
            <person name="Hillier L."/>
            <person name="Hinrichs A.S."/>
            <person name="Holmes I."/>
            <person name="Hoskins R.A."/>
            <person name="Hubisz M.J."/>
            <person name="Hultmark D."/>
            <person name="Huntley M.A."/>
            <person name="Jaffe D.B."/>
            <person name="Jagadeeshan S."/>
            <person name="Jeck W.R."/>
            <person name="Johnson J."/>
            <person name="Jones C.D."/>
            <person name="Jordan W.C."/>
            <person name="Karpen G.H."/>
            <person name="Kataoka E."/>
            <person name="Keightley P.D."/>
            <person name="Kheradpour P."/>
            <person name="Kirkness E.F."/>
            <person name="Koerich L.B."/>
            <person name="Kristiansen K."/>
            <person name="Kudrna D."/>
            <person name="Kulathinal R.J."/>
            <person name="Kumar S."/>
            <person name="Kwok R."/>
            <person name="Lander E."/>
            <person name="Langley C.H."/>
            <person name="Lapoint R."/>
            <person name="Lazzaro B.P."/>
            <person name="Lee S.J."/>
            <person name="Levesque L."/>
            <person name="Li R."/>
            <person name="Lin C.F."/>
            <person name="Lin M.F."/>
            <person name="Lindblad-Toh K."/>
            <person name="Llopart A."/>
            <person name="Long M."/>
            <person name="Low L."/>
            <person name="Lozovsky E."/>
            <person name="Lu J."/>
            <person name="Luo M."/>
            <person name="Machado C.A."/>
            <person name="Makalowski W."/>
            <person name="Marzo M."/>
            <person name="Matsuda M."/>
            <person name="Matzkin L."/>
            <person name="McAllister B."/>
            <person name="McBride C.S."/>
            <person name="McKernan B."/>
            <person name="McKernan K."/>
            <person name="Mendez-Lago M."/>
            <person name="Minx P."/>
            <person name="Mollenhauer M.U."/>
            <person name="Montooth K."/>
            <person name="Mount S.M."/>
            <person name="Mu X."/>
            <person name="Myers E."/>
            <person name="Negre B."/>
            <person name="Newfeld S."/>
            <person name="Nielsen R."/>
            <person name="Noor M.A."/>
            <person name="O'Grady P."/>
            <person name="Pachter L."/>
            <person name="Papaceit M."/>
            <person name="Parisi M.J."/>
            <person name="Parisi M."/>
            <person name="Parts L."/>
            <person name="Pedersen J.S."/>
            <person name="Pesole G."/>
            <person name="Phillippy A.M."/>
            <person name="Ponting C.P."/>
            <person name="Pop M."/>
            <person name="Porcelli D."/>
            <person name="Powell J.R."/>
            <person name="Prohaska S."/>
            <person name="Pruitt K."/>
            <person name="Puig M."/>
            <person name="Quesneville H."/>
            <person name="Ram K.R."/>
            <person name="Rand D."/>
            <person name="Rasmussen M.D."/>
            <person name="Reed L.K."/>
            <person name="Reenan R."/>
            <person name="Reily A."/>
            <person name="Remington K.A."/>
            <person name="Rieger T.T."/>
            <person name="Ritchie M.G."/>
            <person name="Robin C."/>
            <person name="Rogers Y.H."/>
            <person name="Rohde C."/>
            <person name="Rozas J."/>
            <person name="Rubenfield M.J."/>
            <person name="Ruiz A."/>
            <person name="Russo S."/>
            <person name="Salzberg S.L."/>
            <person name="Sanchez-Gracia A."/>
            <person name="Saranga D.J."/>
            <person name="Sato H."/>
            <person name="Schaeffer S.W."/>
            <person name="Schatz M.C."/>
            <person name="Schlenke T."/>
            <person name="Schwartz R."/>
            <person name="Segarra C."/>
            <person name="Singh R.S."/>
            <person name="Sirot L."/>
            <person name="Sirota M."/>
            <person name="Sisneros N.B."/>
            <person name="Smith C.D."/>
            <person name="Smith T.F."/>
            <person name="Spieth J."/>
            <person name="Stage D.E."/>
            <person name="Stark A."/>
            <person name="Stephan W."/>
            <person name="Strausberg R.L."/>
            <person name="Strempel S."/>
            <person name="Sturgill D."/>
            <person name="Sutton G."/>
            <person name="Sutton G.G."/>
            <person name="Tao W."/>
            <person name="Teichmann S."/>
            <person name="Tobari Y.N."/>
            <person name="Tomimura Y."/>
            <person name="Tsolas J.M."/>
            <person name="Valente V.L."/>
            <person name="Venter E."/>
            <person name="Venter J.C."/>
            <person name="Vicario S."/>
            <person name="Vieira F.G."/>
            <person name="Vilella A.J."/>
            <person name="Villasante A."/>
            <person name="Walenz B."/>
            <person name="Wang J."/>
            <person name="Wasserman M."/>
            <person name="Watts T."/>
            <person name="Wilson D."/>
            <person name="Wilson R.K."/>
            <person name="Wing R.A."/>
            <person name="Wolfner M.F."/>
            <person name="Wong A."/>
            <person name="Wong G.K."/>
            <person name="Wu C.I."/>
            <person name="Wu G."/>
            <person name="Yamamoto D."/>
            <person name="Yang H.P."/>
            <person name="Yang S.P."/>
            <person name="Yorke J.A."/>
            <person name="Yoshida K."/>
            <person name="Zdobnov E."/>
            <person name="Zhang P."/>
            <person name="Zhang Y."/>
            <person name="Zimin A.V."/>
            <person name="Baldwin J."/>
            <person name="Abdouelleil A."/>
            <person name="Abdulkadir J."/>
            <person name="Abebe A."/>
            <person name="Abera B."/>
            <person name="Abreu J."/>
            <person name="Acer S.C."/>
            <person name="Aftuck L."/>
            <person name="Alexander A."/>
            <person name="An P."/>
            <person name="Anderson E."/>
            <person name="Anderson S."/>
            <person name="Arachi H."/>
            <person name="Azer M."/>
            <person name="Bachantsang P."/>
            <person name="Barry A."/>
            <person name="Bayul T."/>
            <person name="Berlin A."/>
            <person name="Bessette D."/>
            <person name="Bloom T."/>
            <person name="Blye J."/>
            <person name="Boguslavskiy L."/>
            <person name="Bonnet C."/>
            <person name="Boukhgalter B."/>
            <person name="Bourzgui I."/>
            <person name="Brown A."/>
            <person name="Cahill P."/>
            <person name="Channer S."/>
            <person name="Cheshatsang Y."/>
            <person name="Chuda L."/>
            <person name="Citroen M."/>
            <person name="Collymore A."/>
            <person name="Cooke P."/>
            <person name="Costello M."/>
            <person name="D'Aco K."/>
            <person name="Daza R."/>
            <person name="De Haan G."/>
            <person name="DeGray S."/>
            <person name="DeMaso C."/>
            <person name="Dhargay N."/>
            <person name="Dooley K."/>
            <person name="Dooley E."/>
            <person name="Doricent M."/>
            <person name="Dorje P."/>
            <person name="Dorjee K."/>
            <person name="Dupes A."/>
            <person name="Elong R."/>
            <person name="Falk J."/>
            <person name="Farina A."/>
            <person name="Faro S."/>
            <person name="Ferguson D."/>
            <person name="Fisher S."/>
            <person name="Foley C.D."/>
            <person name="Franke A."/>
            <person name="Friedrich D."/>
            <person name="Gadbois L."/>
            <person name="Gearin G."/>
            <person name="Gearin C.R."/>
            <person name="Giannoukos G."/>
            <person name="Goode T."/>
            <person name="Graham J."/>
            <person name="Grandbois E."/>
            <person name="Grewal S."/>
            <person name="Gyaltsen K."/>
            <person name="Hafez N."/>
            <person name="Hagos B."/>
            <person name="Hall J."/>
            <person name="Henson C."/>
            <person name="Hollinger A."/>
            <person name="Honan T."/>
            <person name="Huard M.D."/>
            <person name="Hughes L."/>
            <person name="Hurhula B."/>
            <person name="Husby M.E."/>
            <person name="Kamat A."/>
            <person name="Kanga B."/>
            <person name="Kashin S."/>
            <person name="Khazanovich D."/>
            <person name="Kisner P."/>
            <person name="Lance K."/>
            <person name="Lara M."/>
            <person name="Lee W."/>
            <person name="Lennon N."/>
            <person name="Letendre F."/>
            <person name="LeVine R."/>
            <person name="Lipovsky A."/>
            <person name="Liu X."/>
            <person name="Liu J."/>
            <person name="Liu S."/>
            <person name="Lokyitsang T."/>
            <person name="Lokyitsang Y."/>
            <person name="Lubonja R."/>
            <person name="Lui A."/>
            <person name="MacDonald P."/>
            <person name="Magnisalis V."/>
            <person name="Maru K."/>
            <person name="Matthews C."/>
            <person name="McCusker W."/>
            <person name="McDonough S."/>
            <person name="Mehta T."/>
            <person name="Meldrim J."/>
            <person name="Meneus L."/>
            <person name="Mihai O."/>
            <person name="Mihalev A."/>
            <person name="Mihova T."/>
            <person name="Mittelman R."/>
            <person name="Mlenga V."/>
            <person name="Montmayeur A."/>
            <person name="Mulrain L."/>
            <person name="Navidi A."/>
            <person name="Naylor J."/>
            <person name="Negash T."/>
            <person name="Nguyen T."/>
            <person name="Nguyen N."/>
            <person name="Nicol R."/>
            <person name="Norbu C."/>
            <person name="Norbu N."/>
            <person name="Novod N."/>
            <person name="O'Neill B."/>
            <person name="Osman S."/>
            <person name="Markiewicz E."/>
            <person name="Oyono O.L."/>
            <person name="Patti C."/>
            <person name="Phunkhang P."/>
            <person name="Pierre F."/>
            <person name="Priest M."/>
            <person name="Raghuraman S."/>
            <person name="Rege F."/>
            <person name="Reyes R."/>
            <person name="Rise C."/>
            <person name="Rogov P."/>
            <person name="Ross K."/>
            <person name="Ryan E."/>
            <person name="Settipalli S."/>
            <person name="Shea T."/>
            <person name="Sherpa N."/>
            <person name="Shi L."/>
            <person name="Shih D."/>
            <person name="Sparrow T."/>
            <person name="Spaulding J."/>
            <person name="Stalker J."/>
            <person name="Stange-Thomann N."/>
            <person name="Stavropoulos S."/>
            <person name="Stone C."/>
            <person name="Strader C."/>
            <person name="Tesfaye S."/>
            <person name="Thomson T."/>
            <person name="Thoulutsang Y."/>
            <person name="Thoulutsang D."/>
            <person name="Topham K."/>
            <person name="Topping I."/>
            <person name="Tsamla T."/>
            <person name="Vassiliev H."/>
            <person name="Vo A."/>
            <person name="Wangchuk T."/>
            <person name="Wangdi T."/>
            <person name="Weiand M."/>
            <person name="Wilkinson J."/>
            <person name="Wilson A."/>
            <person name="Yadav S."/>
            <person name="Young G."/>
            <person name="Yu Q."/>
            <person name="Zembek L."/>
            <person name="Zhong D."/>
            <person name="Zimmer A."/>
            <person name="Zwirko Z."/>
            <person name="Jaffe D.B."/>
            <person name="Alvarez P."/>
            <person name="Brockman W."/>
            <person name="Butler J."/>
            <person name="Chin C."/>
            <person name="Gnerre S."/>
            <person name="Grabherr M."/>
            <person name="Kleber M."/>
            <person name="Mauceli E."/>
            <person name="MacCallum I."/>
        </authorList>
    </citation>
    <scope>NUCLEOTIDE SEQUENCE [LARGE SCALE GENOMIC DNA]</scope>
    <source>
        <strain evidence="7 8">TSC#14021-0224.01</strain>
    </source>
</reference>
<evidence type="ECO:0000256" key="3">
    <source>
        <dbReference type="ARBA" id="ARBA00023054"/>
    </source>
</evidence>
<keyword evidence="1" id="KW-0343">GTPase activation</keyword>
<protein>
    <submittedName>
        <fullName evidence="7">Uncharacterized protein, isoform C</fullName>
    </submittedName>
</protein>
<dbReference type="Gene3D" id="1.10.8.270">
    <property type="entry name" value="putative rabgap domain of human tbc1 domain family member 14 like domains"/>
    <property type="match status" value="1"/>
</dbReference>
<organism evidence="7 8">
    <name type="scientific">Drosophila erecta</name>
    <name type="common">Fruit fly</name>
    <dbReference type="NCBI Taxonomy" id="7220"/>
    <lineage>
        <taxon>Eukaryota</taxon>
        <taxon>Metazoa</taxon>
        <taxon>Ecdysozoa</taxon>
        <taxon>Arthropoda</taxon>
        <taxon>Hexapoda</taxon>
        <taxon>Insecta</taxon>
        <taxon>Pterygota</taxon>
        <taxon>Neoptera</taxon>
        <taxon>Endopterygota</taxon>
        <taxon>Diptera</taxon>
        <taxon>Brachycera</taxon>
        <taxon>Muscomorpha</taxon>
        <taxon>Ephydroidea</taxon>
        <taxon>Drosophilidae</taxon>
        <taxon>Drosophila</taxon>
        <taxon>Sophophora</taxon>
    </lineage>
</organism>
<evidence type="ECO:0000256" key="4">
    <source>
        <dbReference type="SAM" id="Coils"/>
    </source>
</evidence>